<dbReference type="PROSITE" id="PS51686">
    <property type="entry name" value="SAM_MT_RSMB_NOP"/>
    <property type="match status" value="1"/>
</dbReference>
<dbReference type="Gene3D" id="3.30.70.1170">
    <property type="entry name" value="Sun protein, domain 3"/>
    <property type="match status" value="1"/>
</dbReference>
<proteinExistence type="inferred from homology"/>
<protein>
    <recommendedName>
        <fullName evidence="7">SAM-dependent MTase RsmB/NOP-type domain-containing protein</fullName>
    </recommendedName>
</protein>
<dbReference type="Pfam" id="PF21153">
    <property type="entry name" value="NSUN5_N"/>
    <property type="match status" value="1"/>
</dbReference>
<gene>
    <name evidence="8" type="ORF">M0R45_011707</name>
</gene>
<comment type="similarity">
    <text evidence="6">Belongs to the class I-like SAM-binding methyltransferase superfamily. RsmB/NOP family.</text>
</comment>
<dbReference type="Gene3D" id="3.40.50.150">
    <property type="entry name" value="Vaccinia Virus protein VP39"/>
    <property type="match status" value="1"/>
</dbReference>
<evidence type="ECO:0000256" key="3">
    <source>
        <dbReference type="ARBA" id="ARBA00022691"/>
    </source>
</evidence>
<dbReference type="Pfam" id="PF21148">
    <property type="entry name" value="NSUN5_fdxn-like"/>
    <property type="match status" value="1"/>
</dbReference>
<evidence type="ECO:0000256" key="5">
    <source>
        <dbReference type="ARBA" id="ARBA00053002"/>
    </source>
</evidence>
<comment type="catalytic activity">
    <reaction evidence="5">
        <text>a cytidine in 25S rRNA + S-adenosyl-L-methionine = a 5-methylcytidine in 25S rRNA + S-adenosyl-L-homocysteine + H(+)</text>
        <dbReference type="Rhea" id="RHEA:47780"/>
        <dbReference type="Rhea" id="RHEA-COMP:11911"/>
        <dbReference type="Rhea" id="RHEA-COMP:11912"/>
        <dbReference type="ChEBI" id="CHEBI:15378"/>
        <dbReference type="ChEBI" id="CHEBI:57856"/>
        <dbReference type="ChEBI" id="CHEBI:59789"/>
        <dbReference type="ChEBI" id="CHEBI:74483"/>
        <dbReference type="ChEBI" id="CHEBI:82748"/>
    </reaction>
</comment>
<evidence type="ECO:0000313" key="9">
    <source>
        <dbReference type="Proteomes" id="UP001457282"/>
    </source>
</evidence>
<dbReference type="InterPro" id="IPR001678">
    <property type="entry name" value="MeTrfase_RsmB-F_NOP2_dom"/>
</dbReference>
<evidence type="ECO:0000256" key="4">
    <source>
        <dbReference type="ARBA" id="ARBA00022884"/>
    </source>
</evidence>
<dbReference type="PANTHER" id="PTHR22807">
    <property type="entry name" value="NOP2 YEAST -RELATED NOL1/NOP2/FMU SUN DOMAIN-CONTAINING"/>
    <property type="match status" value="1"/>
</dbReference>
<feature type="domain" description="SAM-dependent MTase RsmB/NOP-type" evidence="7">
    <location>
        <begin position="159"/>
        <end position="447"/>
    </location>
</feature>
<feature type="binding site" evidence="6">
    <location>
        <position position="299"/>
    </location>
    <ligand>
        <name>S-adenosyl-L-methionine</name>
        <dbReference type="ChEBI" id="CHEBI:59789"/>
    </ligand>
</feature>
<keyword evidence="1 6" id="KW-0489">Methyltransferase</keyword>
<evidence type="ECO:0000256" key="1">
    <source>
        <dbReference type="ARBA" id="ARBA00022603"/>
    </source>
</evidence>
<accession>A0AAW1YEC8</accession>
<dbReference type="PANTHER" id="PTHR22807:SF4">
    <property type="entry name" value="28S RRNA (CYTOSINE-C(5))-METHYLTRANSFERASE"/>
    <property type="match status" value="1"/>
</dbReference>
<keyword evidence="3 6" id="KW-0949">S-adenosyl-L-methionine</keyword>
<dbReference type="InterPro" id="IPR023267">
    <property type="entry name" value="RCMT"/>
</dbReference>
<keyword evidence="2 6" id="KW-0808">Transferase</keyword>
<dbReference type="GO" id="GO:0070475">
    <property type="term" value="P:rRNA base methylation"/>
    <property type="evidence" value="ECO:0007669"/>
    <property type="project" value="TreeGrafter"/>
</dbReference>
<dbReference type="CDD" id="cd02440">
    <property type="entry name" value="AdoMet_MTases"/>
    <property type="match status" value="1"/>
</dbReference>
<evidence type="ECO:0000259" key="7">
    <source>
        <dbReference type="PROSITE" id="PS51686"/>
    </source>
</evidence>
<sequence>MARTKIAVTPPLTAAEKSENRRRLNMERSALFARREAAKVLKLVLQGDSRRRSVGSIKSLVYSPSVRNKKGTFALVCQTLKHLPIIREVLEAADVLNSKWRKQDELVCIVTYDILFGQATSSTGDAEKFLLRRKDALQAALARLLVKKKVKSVEELLALDQTPDISKPRYVRVNTLKIGVDTALLELQKQYKVQKDDLVPDLLILPPGSDLHDHPLMINGSVFMQGKASSMVAAALAPKPGWEVLDACSAPGNKTVHLAALMGGKGNIIACELNEERLKRLKETIRLSGASNIKVLHGDFLELNPEDPSYSKIHAILLDPSCSGSGTASARLDHLLPSSAPGRTADFTETERLNKLAAFQKKALAHALSFPEVERIVYSTCSINQIENEDVVKSVLPLAATCGFELGTPFPKWQRRGLPVFEGAERLLRTDPVEDKEGFFIALFVRRGSGNESVKADMSNGKNTDRKHVSKRIVVPATTNLFKIWAHAQLSRPNCSCCR</sequence>
<dbReference type="AlphaFoldDB" id="A0AAW1YEC8"/>
<dbReference type="GO" id="GO:0003723">
    <property type="term" value="F:RNA binding"/>
    <property type="evidence" value="ECO:0007669"/>
    <property type="project" value="UniProtKB-UniRule"/>
</dbReference>
<keyword evidence="4 6" id="KW-0694">RNA-binding</keyword>
<evidence type="ECO:0000256" key="2">
    <source>
        <dbReference type="ARBA" id="ARBA00022679"/>
    </source>
</evidence>
<dbReference type="Proteomes" id="UP001457282">
    <property type="component" value="Unassembled WGS sequence"/>
</dbReference>
<keyword evidence="9" id="KW-1185">Reference proteome</keyword>
<dbReference type="InterPro" id="IPR048889">
    <property type="entry name" value="NSUN5_RCM1_N"/>
</dbReference>
<feature type="binding site" evidence="6">
    <location>
        <position position="272"/>
    </location>
    <ligand>
        <name>S-adenosyl-L-methionine</name>
        <dbReference type="ChEBI" id="CHEBI:59789"/>
    </ligand>
</feature>
<name>A0AAW1YEC8_RUBAR</name>
<dbReference type="InterPro" id="IPR029063">
    <property type="entry name" value="SAM-dependent_MTases_sf"/>
</dbReference>
<dbReference type="FunFam" id="3.40.50.150:FF:000164">
    <property type="entry name" value="Methyltransferase NSUN5, putative"/>
    <property type="match status" value="1"/>
</dbReference>
<dbReference type="PRINTS" id="PR02008">
    <property type="entry name" value="RCMTFAMILY"/>
</dbReference>
<dbReference type="InterPro" id="IPR049561">
    <property type="entry name" value="NSUN5_7_fdxn-like"/>
</dbReference>
<organism evidence="8 9">
    <name type="scientific">Rubus argutus</name>
    <name type="common">Southern blackberry</name>
    <dbReference type="NCBI Taxonomy" id="59490"/>
    <lineage>
        <taxon>Eukaryota</taxon>
        <taxon>Viridiplantae</taxon>
        <taxon>Streptophyta</taxon>
        <taxon>Embryophyta</taxon>
        <taxon>Tracheophyta</taxon>
        <taxon>Spermatophyta</taxon>
        <taxon>Magnoliopsida</taxon>
        <taxon>eudicotyledons</taxon>
        <taxon>Gunneridae</taxon>
        <taxon>Pentapetalae</taxon>
        <taxon>rosids</taxon>
        <taxon>fabids</taxon>
        <taxon>Rosales</taxon>
        <taxon>Rosaceae</taxon>
        <taxon>Rosoideae</taxon>
        <taxon>Rosoideae incertae sedis</taxon>
        <taxon>Rubus</taxon>
    </lineage>
</organism>
<feature type="binding site" evidence="6">
    <location>
        <begin position="248"/>
        <end position="254"/>
    </location>
    <ligand>
        <name>S-adenosyl-L-methionine</name>
        <dbReference type="ChEBI" id="CHEBI:59789"/>
    </ligand>
</feature>
<feature type="active site" description="Nucleophile" evidence="6">
    <location>
        <position position="381"/>
    </location>
</feature>
<dbReference type="Pfam" id="PF01189">
    <property type="entry name" value="Methyltr_RsmB-F"/>
    <property type="match status" value="1"/>
</dbReference>
<dbReference type="InterPro" id="IPR049560">
    <property type="entry name" value="MeTrfase_RsmB-F_NOP2_cat"/>
</dbReference>
<evidence type="ECO:0000256" key="6">
    <source>
        <dbReference type="PROSITE-ProRule" id="PRU01023"/>
    </source>
</evidence>
<comment type="caution">
    <text evidence="8">The sequence shown here is derived from an EMBL/GenBank/DDBJ whole genome shotgun (WGS) entry which is preliminary data.</text>
</comment>
<dbReference type="EMBL" id="JBEDUW010000002">
    <property type="protein sequence ID" value="KAK9946232.1"/>
    <property type="molecule type" value="Genomic_DNA"/>
</dbReference>
<dbReference type="SUPFAM" id="SSF53335">
    <property type="entry name" value="S-adenosyl-L-methionine-dependent methyltransferases"/>
    <property type="match status" value="1"/>
</dbReference>
<evidence type="ECO:0000313" key="8">
    <source>
        <dbReference type="EMBL" id="KAK9946232.1"/>
    </source>
</evidence>
<dbReference type="GO" id="GO:0008173">
    <property type="term" value="F:RNA methyltransferase activity"/>
    <property type="evidence" value="ECO:0007669"/>
    <property type="project" value="InterPro"/>
</dbReference>
<reference evidence="8 9" key="1">
    <citation type="journal article" date="2023" name="G3 (Bethesda)">
        <title>A chromosome-length genome assembly and annotation of blackberry (Rubus argutus, cv. 'Hillquist').</title>
        <authorList>
            <person name="Bruna T."/>
            <person name="Aryal R."/>
            <person name="Dudchenko O."/>
            <person name="Sargent D.J."/>
            <person name="Mead D."/>
            <person name="Buti M."/>
            <person name="Cavallini A."/>
            <person name="Hytonen T."/>
            <person name="Andres J."/>
            <person name="Pham M."/>
            <person name="Weisz D."/>
            <person name="Mascagni F."/>
            <person name="Usai G."/>
            <person name="Natali L."/>
            <person name="Bassil N."/>
            <person name="Fernandez G.E."/>
            <person name="Lomsadze A."/>
            <person name="Armour M."/>
            <person name="Olukolu B."/>
            <person name="Poorten T."/>
            <person name="Britton C."/>
            <person name="Davik J."/>
            <person name="Ashrafi H."/>
            <person name="Aiden E.L."/>
            <person name="Borodovsky M."/>
            <person name="Worthington M."/>
        </authorList>
    </citation>
    <scope>NUCLEOTIDE SEQUENCE [LARGE SCALE GENOMIC DNA]</scope>
    <source>
        <strain evidence="8">PI 553951</strain>
    </source>
</reference>
<dbReference type="GO" id="GO:0005730">
    <property type="term" value="C:nucleolus"/>
    <property type="evidence" value="ECO:0007669"/>
    <property type="project" value="TreeGrafter"/>
</dbReference>
<feature type="binding site" evidence="6">
    <location>
        <position position="319"/>
    </location>
    <ligand>
        <name>S-adenosyl-L-methionine</name>
        <dbReference type="ChEBI" id="CHEBI:59789"/>
    </ligand>
</feature>